<evidence type="ECO:0000313" key="1">
    <source>
        <dbReference type="EMBL" id="AKG45884.1"/>
    </source>
</evidence>
<dbReference type="KEGG" id="sxi:SXIM_45000"/>
<gene>
    <name evidence="1" type="ORF">SXIM_45000</name>
</gene>
<proteinExistence type="predicted"/>
<dbReference type="AlphaFoldDB" id="A0A0F7G001"/>
<dbReference type="HOGENOM" id="CLU_3104593_0_0_11"/>
<dbReference type="Proteomes" id="UP000034034">
    <property type="component" value="Chromosome"/>
</dbReference>
<dbReference type="STRING" id="408015.SXIM_45000"/>
<dbReference type="PATRIC" id="fig|408015.6.peg.4557"/>
<name>A0A0F7G001_9ACTN</name>
<accession>A0A0F7G001</accession>
<organism evidence="1 2">
    <name type="scientific">Streptomyces xiamenensis</name>
    <dbReference type="NCBI Taxonomy" id="408015"/>
    <lineage>
        <taxon>Bacteria</taxon>
        <taxon>Bacillati</taxon>
        <taxon>Actinomycetota</taxon>
        <taxon>Actinomycetes</taxon>
        <taxon>Kitasatosporales</taxon>
        <taxon>Streptomycetaceae</taxon>
        <taxon>Streptomyces</taxon>
    </lineage>
</organism>
<keyword evidence="2" id="KW-1185">Reference proteome</keyword>
<protein>
    <submittedName>
        <fullName evidence="1">Uncharacterized protein</fullName>
    </submittedName>
</protein>
<dbReference type="RefSeq" id="WP_158708085.1">
    <property type="nucleotide sequence ID" value="NZ_CBDRAA010000020.1"/>
</dbReference>
<evidence type="ECO:0000313" key="2">
    <source>
        <dbReference type="Proteomes" id="UP000034034"/>
    </source>
</evidence>
<dbReference type="EMBL" id="CP009922">
    <property type="protein sequence ID" value="AKG45884.1"/>
    <property type="molecule type" value="Genomic_DNA"/>
</dbReference>
<reference evidence="1" key="1">
    <citation type="submission" date="2019-08" db="EMBL/GenBank/DDBJ databases">
        <title>Complete genome sequence of a mangrove-derived Streptomyces xiamenensis.</title>
        <authorList>
            <person name="Xu J."/>
        </authorList>
    </citation>
    <scope>NUCLEOTIDE SEQUENCE</scope>
    <source>
        <strain evidence="1">318</strain>
    </source>
</reference>
<sequence>MRQLTIGVLVTRALLGLALLSALVGAVLLARPALDVEHGTTAVTPEAAEGS</sequence>